<dbReference type="InterPro" id="IPR022130">
    <property type="entry name" value="Pax2_C"/>
</dbReference>
<feature type="region of interest" description="Disordered" evidence="9">
    <location>
        <begin position="134"/>
        <end position="207"/>
    </location>
</feature>
<evidence type="ECO:0000313" key="11">
    <source>
        <dbReference type="Ensembl" id="ENSTNIP00000011885.1"/>
    </source>
</evidence>
<reference evidence="11" key="2">
    <citation type="submission" date="2025-08" db="UniProtKB">
        <authorList>
            <consortium name="Ensembl"/>
        </authorList>
    </citation>
    <scope>IDENTIFICATION</scope>
</reference>
<dbReference type="GeneTree" id="ENSGT00940000161868"/>
<dbReference type="Proteomes" id="UP000007303">
    <property type="component" value="Unassembled WGS sequence"/>
</dbReference>
<evidence type="ECO:0000256" key="3">
    <source>
        <dbReference type="ARBA" id="ARBA00022724"/>
    </source>
</evidence>
<dbReference type="GO" id="GO:0034672">
    <property type="term" value="P:anterior/posterior pattern specification involved in pronephros development"/>
    <property type="evidence" value="ECO:0007669"/>
    <property type="project" value="Ensembl"/>
</dbReference>
<dbReference type="OMA" id="CNISCYA"/>
<dbReference type="Ensembl" id="ENSTNIT00000012075.1">
    <property type="protein sequence ID" value="ENSTNIP00000011885.1"/>
    <property type="gene ID" value="ENSTNIG00000009029.1"/>
</dbReference>
<comment type="subcellular location">
    <subcellularLocation>
        <location evidence="1">Nucleus</location>
    </subcellularLocation>
</comment>
<evidence type="ECO:0000256" key="6">
    <source>
        <dbReference type="ARBA" id="ARBA00023163"/>
    </source>
</evidence>
<reference evidence="11" key="3">
    <citation type="submission" date="2025-09" db="UniProtKB">
        <authorList>
            <consortium name="Ensembl"/>
        </authorList>
    </citation>
    <scope>IDENTIFICATION</scope>
</reference>
<feature type="compositionally biased region" description="Polar residues" evidence="9">
    <location>
        <begin position="142"/>
        <end position="167"/>
    </location>
</feature>
<dbReference type="GO" id="GO:0043049">
    <property type="term" value="P:otic placode formation"/>
    <property type="evidence" value="ECO:0007669"/>
    <property type="project" value="Ensembl"/>
</dbReference>
<dbReference type="AlphaFoldDB" id="H3CUF1"/>
<evidence type="ECO:0000256" key="5">
    <source>
        <dbReference type="ARBA" id="ARBA00023125"/>
    </source>
</evidence>
<dbReference type="PROSITE" id="PS00034">
    <property type="entry name" value="PAIRED_1"/>
    <property type="match status" value="1"/>
</dbReference>
<keyword evidence="2" id="KW-0217">Developmental protein</keyword>
<keyword evidence="6" id="KW-0804">Transcription</keyword>
<dbReference type="PANTHER" id="PTHR45636:SF6">
    <property type="entry name" value="PAIRED BOX PROTEIN PAX-8"/>
    <property type="match status" value="1"/>
</dbReference>
<dbReference type="Gene3D" id="1.10.10.10">
    <property type="entry name" value="Winged helix-like DNA-binding domain superfamily/Winged helix DNA-binding domain"/>
    <property type="match status" value="2"/>
</dbReference>
<evidence type="ECO:0000256" key="1">
    <source>
        <dbReference type="ARBA" id="ARBA00004123"/>
    </source>
</evidence>
<dbReference type="GO" id="GO:0030902">
    <property type="term" value="P:hindbrain development"/>
    <property type="evidence" value="ECO:0007669"/>
    <property type="project" value="UniProtKB-ARBA"/>
</dbReference>
<dbReference type="InterPro" id="IPR009057">
    <property type="entry name" value="Homeodomain-like_sf"/>
</dbReference>
<dbReference type="PROSITE" id="PS51057">
    <property type="entry name" value="PAIRED_2"/>
    <property type="match status" value="1"/>
</dbReference>
<evidence type="ECO:0000313" key="12">
    <source>
        <dbReference type="Proteomes" id="UP000007303"/>
    </source>
</evidence>
<dbReference type="FunFam" id="1.10.10.10:FF:000013">
    <property type="entry name" value="Paired box 8 isoform 1"/>
    <property type="match status" value="1"/>
</dbReference>
<dbReference type="STRING" id="99883.ENSTNIP00000011885"/>
<evidence type="ECO:0000256" key="4">
    <source>
        <dbReference type="ARBA" id="ARBA00023015"/>
    </source>
</evidence>
<accession>H3CUF1</accession>
<evidence type="ECO:0000256" key="8">
    <source>
        <dbReference type="ARBA" id="ARBA00039822"/>
    </source>
</evidence>
<dbReference type="GO" id="GO:0000978">
    <property type="term" value="F:RNA polymerase II cis-regulatory region sequence-specific DNA binding"/>
    <property type="evidence" value="ECO:0007669"/>
    <property type="project" value="TreeGrafter"/>
</dbReference>
<dbReference type="GO" id="GO:0007422">
    <property type="term" value="P:peripheral nervous system development"/>
    <property type="evidence" value="ECO:0007669"/>
    <property type="project" value="Ensembl"/>
</dbReference>
<dbReference type="GO" id="GO:0000981">
    <property type="term" value="F:DNA-binding transcription factor activity, RNA polymerase II-specific"/>
    <property type="evidence" value="ECO:0007669"/>
    <property type="project" value="TreeGrafter"/>
</dbReference>
<name>H3CUF1_TETNG</name>
<dbReference type="InParanoid" id="H3CUF1"/>
<organism evidence="11 12">
    <name type="scientific">Tetraodon nigroviridis</name>
    <name type="common">Spotted green pufferfish</name>
    <name type="synonym">Chelonodon nigroviridis</name>
    <dbReference type="NCBI Taxonomy" id="99883"/>
    <lineage>
        <taxon>Eukaryota</taxon>
        <taxon>Metazoa</taxon>
        <taxon>Chordata</taxon>
        <taxon>Craniata</taxon>
        <taxon>Vertebrata</taxon>
        <taxon>Euteleostomi</taxon>
        <taxon>Actinopterygii</taxon>
        <taxon>Neopterygii</taxon>
        <taxon>Teleostei</taxon>
        <taxon>Neoteleostei</taxon>
        <taxon>Acanthomorphata</taxon>
        <taxon>Eupercaria</taxon>
        <taxon>Tetraodontiformes</taxon>
        <taxon>Tetradontoidea</taxon>
        <taxon>Tetraodontidae</taxon>
        <taxon>Tetraodon</taxon>
    </lineage>
</organism>
<evidence type="ECO:0000256" key="2">
    <source>
        <dbReference type="ARBA" id="ARBA00022473"/>
    </source>
</evidence>
<evidence type="ECO:0000259" key="10">
    <source>
        <dbReference type="PROSITE" id="PS51057"/>
    </source>
</evidence>
<keyword evidence="3" id="KW-0563">Paired box</keyword>
<dbReference type="SMART" id="SM00351">
    <property type="entry name" value="PAX"/>
    <property type="match status" value="1"/>
</dbReference>
<sequence>MGGLNQLGGMFVNGRPLPEVIRQRIVDMAHQGVRPCDISRQLRVSHGCVSKILGRYYETGSIKPGVIGGSKPKVATPKVVDKIAEYKRQNPTMFAWEIRDRLLAEGVCDSDMVPSVSSINRIIRTKVQQPFNLPLDGKGLSPGQTLIPSSAVTPPESPQSDSGSAYSISGLLGIPQPTGEGKRSHDDSDQESCRHSVDSQGSGGVPRKQMRLDHFAAAAQQLDCGFDRHHYPPDSFGSTSSSKTEQTLYLSLINGSLDDAKSSPSAASAIGRNLAHQYAMVTAASEPLPLCLKQEMSPDVASASPSPNVAPNLAFVELQKPVSASSNGCSSSNHFPSHYNSFSHHAPVYGQFSSQPIMSGRDMVSSTPGYPPHIPSPAQTGYSSSAITGMVAAGADYSGQTYSHSPYTSYSEAWRFTNSSILSSPYYYSTASRTAPPPAAAYDHL</sequence>
<dbReference type="PRINTS" id="PR00027">
    <property type="entry name" value="PAIREDBOX"/>
</dbReference>
<evidence type="ECO:0000256" key="7">
    <source>
        <dbReference type="ARBA" id="ARBA00023242"/>
    </source>
</evidence>
<dbReference type="PANTHER" id="PTHR45636">
    <property type="entry name" value="PAIRED BOX PROTEIN PAX-6-RELATED-RELATED"/>
    <property type="match status" value="1"/>
</dbReference>
<dbReference type="FunFam" id="1.10.10.10:FF:000003">
    <property type="entry name" value="Paired box protein Pax-6"/>
    <property type="match status" value="1"/>
</dbReference>
<dbReference type="Pfam" id="PF12403">
    <property type="entry name" value="Pax2_C"/>
    <property type="match status" value="1"/>
</dbReference>
<dbReference type="CDD" id="cd00131">
    <property type="entry name" value="PAX"/>
    <property type="match status" value="1"/>
</dbReference>
<dbReference type="SUPFAM" id="SSF46689">
    <property type="entry name" value="Homeodomain-like"/>
    <property type="match status" value="1"/>
</dbReference>
<keyword evidence="7" id="KW-0539">Nucleus</keyword>
<dbReference type="InterPro" id="IPR001523">
    <property type="entry name" value="Paired_dom"/>
</dbReference>
<feature type="domain" description="Paired" evidence="10">
    <location>
        <begin position="1"/>
        <end position="126"/>
    </location>
</feature>
<keyword evidence="5" id="KW-0238">DNA-binding</keyword>
<dbReference type="InterPro" id="IPR036388">
    <property type="entry name" value="WH-like_DNA-bd_sf"/>
</dbReference>
<dbReference type="GO" id="GO:0048593">
    <property type="term" value="P:camera-type eye morphogenesis"/>
    <property type="evidence" value="ECO:0007669"/>
    <property type="project" value="UniProtKB-ARBA"/>
</dbReference>
<keyword evidence="12" id="KW-1185">Reference proteome</keyword>
<dbReference type="Pfam" id="PF00292">
    <property type="entry name" value="PAX"/>
    <property type="match status" value="1"/>
</dbReference>
<protein>
    <recommendedName>
        <fullName evidence="8">Paired box protein Pax-8</fullName>
    </recommendedName>
</protein>
<dbReference type="GO" id="GO:0005634">
    <property type="term" value="C:nucleus"/>
    <property type="evidence" value="ECO:0007669"/>
    <property type="project" value="UniProtKB-SubCell"/>
</dbReference>
<evidence type="ECO:0000256" key="9">
    <source>
        <dbReference type="SAM" id="MobiDB-lite"/>
    </source>
</evidence>
<reference evidence="12" key="1">
    <citation type="journal article" date="2004" name="Nature">
        <title>Genome duplication in the teleost fish Tetraodon nigroviridis reveals the early vertebrate proto-karyotype.</title>
        <authorList>
            <person name="Jaillon O."/>
            <person name="Aury J.-M."/>
            <person name="Brunet F."/>
            <person name="Petit J.-L."/>
            <person name="Stange-Thomann N."/>
            <person name="Mauceli E."/>
            <person name="Bouneau L."/>
            <person name="Fischer C."/>
            <person name="Ozouf-Costaz C."/>
            <person name="Bernot A."/>
            <person name="Nicaud S."/>
            <person name="Jaffe D."/>
            <person name="Fisher S."/>
            <person name="Lutfalla G."/>
            <person name="Dossat C."/>
            <person name="Segurens B."/>
            <person name="Dasilva C."/>
            <person name="Salanoubat M."/>
            <person name="Levy M."/>
            <person name="Boudet N."/>
            <person name="Castellano S."/>
            <person name="Anthouard V."/>
            <person name="Jubin C."/>
            <person name="Castelli V."/>
            <person name="Katinka M."/>
            <person name="Vacherie B."/>
            <person name="Biemont C."/>
            <person name="Skalli Z."/>
            <person name="Cattolico L."/>
            <person name="Poulain J."/>
            <person name="De Berardinis V."/>
            <person name="Cruaud C."/>
            <person name="Duprat S."/>
            <person name="Brottier P."/>
            <person name="Coutanceau J.-P."/>
            <person name="Gouzy J."/>
            <person name="Parra G."/>
            <person name="Lardier G."/>
            <person name="Chapple C."/>
            <person name="McKernan K.J."/>
            <person name="McEwan P."/>
            <person name="Bosak S."/>
            <person name="Kellis M."/>
            <person name="Volff J.-N."/>
            <person name="Guigo R."/>
            <person name="Zody M.C."/>
            <person name="Mesirov J."/>
            <person name="Lindblad-Toh K."/>
            <person name="Birren B."/>
            <person name="Nusbaum C."/>
            <person name="Kahn D."/>
            <person name="Robinson-Rechavi M."/>
            <person name="Laudet V."/>
            <person name="Schachter V."/>
            <person name="Quetier F."/>
            <person name="Saurin W."/>
            <person name="Scarpelli C."/>
            <person name="Wincker P."/>
            <person name="Lander E.S."/>
            <person name="Weissenbach J."/>
            <person name="Roest Crollius H."/>
        </authorList>
    </citation>
    <scope>NUCLEOTIDE SEQUENCE [LARGE SCALE GENOMIC DNA]</scope>
</reference>
<keyword evidence="4" id="KW-0805">Transcription regulation</keyword>
<dbReference type="InterPro" id="IPR043182">
    <property type="entry name" value="PAIRED_DNA-bd_dom"/>
</dbReference>
<feature type="compositionally biased region" description="Basic and acidic residues" evidence="9">
    <location>
        <begin position="180"/>
        <end position="197"/>
    </location>
</feature>
<proteinExistence type="predicted"/>
<dbReference type="FunCoup" id="H3CUF1">
    <property type="interactions" value="193"/>
</dbReference>
<dbReference type="InterPro" id="IPR043565">
    <property type="entry name" value="PAX_fam"/>
</dbReference>